<keyword evidence="2" id="KW-1185">Reference proteome</keyword>
<dbReference type="AlphaFoldDB" id="A0A371ESZ2"/>
<gene>
    <name evidence="1" type="ORF">CR513_51752</name>
</gene>
<proteinExistence type="predicted"/>
<evidence type="ECO:0000313" key="1">
    <source>
        <dbReference type="EMBL" id="RDX69170.1"/>
    </source>
</evidence>
<sequence length="102" mass="11594">VCLHSTETKPDDLCRDHLGLVSAESNSARGRNESVLYTSNSTSFHFTPSYNRERCVLEKNNLGYLIPVKTTKTSLITYHFVFTCEKCQKVGVAISRRHEMPQ</sequence>
<protein>
    <submittedName>
        <fullName evidence="1">Uncharacterized protein</fullName>
    </submittedName>
</protein>
<evidence type="ECO:0000313" key="2">
    <source>
        <dbReference type="Proteomes" id="UP000257109"/>
    </source>
</evidence>
<accession>A0A371ESZ2</accession>
<dbReference type="OrthoDB" id="95964at2759"/>
<feature type="non-terminal residue" evidence="1">
    <location>
        <position position="102"/>
    </location>
</feature>
<comment type="caution">
    <text evidence="1">The sequence shown here is derived from an EMBL/GenBank/DDBJ whole genome shotgun (WGS) entry which is preliminary data.</text>
</comment>
<feature type="non-terminal residue" evidence="1">
    <location>
        <position position="1"/>
    </location>
</feature>
<dbReference type="EMBL" id="QJKJ01012232">
    <property type="protein sequence ID" value="RDX69170.1"/>
    <property type="molecule type" value="Genomic_DNA"/>
</dbReference>
<name>A0A371ESZ2_MUCPR</name>
<reference evidence="1" key="1">
    <citation type="submission" date="2018-05" db="EMBL/GenBank/DDBJ databases">
        <title>Draft genome of Mucuna pruriens seed.</title>
        <authorList>
            <person name="Nnadi N.E."/>
            <person name="Vos R."/>
            <person name="Hasami M.H."/>
            <person name="Devisetty U.K."/>
            <person name="Aguiy J.C."/>
        </authorList>
    </citation>
    <scope>NUCLEOTIDE SEQUENCE [LARGE SCALE GENOMIC DNA]</scope>
    <source>
        <strain evidence="1">JCA_2017</strain>
    </source>
</reference>
<dbReference type="Proteomes" id="UP000257109">
    <property type="component" value="Unassembled WGS sequence"/>
</dbReference>
<organism evidence="1 2">
    <name type="scientific">Mucuna pruriens</name>
    <name type="common">Velvet bean</name>
    <name type="synonym">Dolichos pruriens</name>
    <dbReference type="NCBI Taxonomy" id="157652"/>
    <lineage>
        <taxon>Eukaryota</taxon>
        <taxon>Viridiplantae</taxon>
        <taxon>Streptophyta</taxon>
        <taxon>Embryophyta</taxon>
        <taxon>Tracheophyta</taxon>
        <taxon>Spermatophyta</taxon>
        <taxon>Magnoliopsida</taxon>
        <taxon>eudicotyledons</taxon>
        <taxon>Gunneridae</taxon>
        <taxon>Pentapetalae</taxon>
        <taxon>rosids</taxon>
        <taxon>fabids</taxon>
        <taxon>Fabales</taxon>
        <taxon>Fabaceae</taxon>
        <taxon>Papilionoideae</taxon>
        <taxon>50 kb inversion clade</taxon>
        <taxon>NPAAA clade</taxon>
        <taxon>indigoferoid/millettioid clade</taxon>
        <taxon>Phaseoleae</taxon>
        <taxon>Mucuna</taxon>
    </lineage>
</organism>